<dbReference type="PANTHER" id="PTHR22911:SF137">
    <property type="entry name" value="SOLUTE CARRIER FAMILY 35 MEMBER G2-RELATED"/>
    <property type="match status" value="1"/>
</dbReference>
<keyword evidence="1" id="KW-1133">Transmembrane helix</keyword>
<feature type="domain" description="EamA" evidence="2">
    <location>
        <begin position="14"/>
        <end position="145"/>
    </location>
</feature>
<feature type="transmembrane region" description="Helical" evidence="1">
    <location>
        <begin position="42"/>
        <end position="63"/>
    </location>
</feature>
<dbReference type="SUPFAM" id="SSF103481">
    <property type="entry name" value="Multidrug resistance efflux transporter EmrE"/>
    <property type="match status" value="2"/>
</dbReference>
<accession>A0A1P8JZV0</accession>
<dbReference type="Proteomes" id="UP000186609">
    <property type="component" value="Chromosome"/>
</dbReference>
<feature type="transmembrane region" description="Helical" evidence="1">
    <location>
        <begin position="133"/>
        <end position="152"/>
    </location>
</feature>
<evidence type="ECO:0000259" key="2">
    <source>
        <dbReference type="Pfam" id="PF00892"/>
    </source>
</evidence>
<evidence type="ECO:0000313" key="4">
    <source>
        <dbReference type="Proteomes" id="UP000186609"/>
    </source>
</evidence>
<name>A0A1P8JZV0_9BURK</name>
<sequence>MSAATPALFQRHTAVLLIALLGCAFAGNHISARLAFDHGTGLLVAIVCRSGVTMLALLGVVLWQREALRLPRGAWPWQLAVGLLIATQSLCLYSAVARIPVALALLVSNTLPVVLALLTWALGGPRPTRRASVLMGVILLGLVLALDVPTRLASMEAAGPGPQWGQGIAFAAGAALAFAMALWITDHKLKALRGSVRSLMTLSIVFVAMLLAGWSGAVPGGMAWPHDAPGWTGLGLLVLLYGTAFSVMFITLPRLDMARNAAVMNSEPIATLLFGWLILGQRLGALQVLGGLVVVGGIVLLTTSKAR</sequence>
<feature type="transmembrane region" description="Helical" evidence="1">
    <location>
        <begin position="262"/>
        <end position="279"/>
    </location>
</feature>
<dbReference type="KEGG" id="rhy:RD110_20410"/>
<dbReference type="RefSeq" id="WP_076201553.1">
    <property type="nucleotide sequence ID" value="NZ_CP019236.1"/>
</dbReference>
<dbReference type="OrthoDB" id="8682842at2"/>
<gene>
    <name evidence="3" type="ORF">RD110_20410</name>
</gene>
<dbReference type="GO" id="GO:0016020">
    <property type="term" value="C:membrane"/>
    <property type="evidence" value="ECO:0007669"/>
    <property type="project" value="InterPro"/>
</dbReference>
<dbReference type="EMBL" id="CP019236">
    <property type="protein sequence ID" value="APW39286.1"/>
    <property type="molecule type" value="Genomic_DNA"/>
</dbReference>
<keyword evidence="4" id="KW-1185">Reference proteome</keyword>
<feature type="transmembrane region" description="Helical" evidence="1">
    <location>
        <begin position="230"/>
        <end position="250"/>
    </location>
</feature>
<dbReference type="InterPro" id="IPR000620">
    <property type="entry name" value="EamA_dom"/>
</dbReference>
<feature type="transmembrane region" description="Helical" evidence="1">
    <location>
        <begin position="285"/>
        <end position="303"/>
    </location>
</feature>
<feature type="transmembrane region" description="Helical" evidence="1">
    <location>
        <begin position="164"/>
        <end position="184"/>
    </location>
</feature>
<dbReference type="Gene3D" id="1.10.3730.20">
    <property type="match status" value="1"/>
</dbReference>
<feature type="transmembrane region" description="Helical" evidence="1">
    <location>
        <begin position="101"/>
        <end position="121"/>
    </location>
</feature>
<keyword evidence="1" id="KW-0472">Membrane</keyword>
<dbReference type="InterPro" id="IPR037185">
    <property type="entry name" value="EmrE-like"/>
</dbReference>
<dbReference type="AlphaFoldDB" id="A0A1P8JZV0"/>
<keyword evidence="1" id="KW-0812">Transmembrane</keyword>
<feature type="transmembrane region" description="Helical" evidence="1">
    <location>
        <begin position="75"/>
        <end position="95"/>
    </location>
</feature>
<reference evidence="3 4" key="1">
    <citation type="submission" date="2017-01" db="EMBL/GenBank/DDBJ databases">
        <authorList>
            <person name="Mah S.A."/>
            <person name="Swanson W.J."/>
            <person name="Moy G.W."/>
            <person name="Vacquier V.D."/>
        </authorList>
    </citation>
    <scope>NUCLEOTIDE SEQUENCE [LARGE SCALE GENOMIC DNA]</scope>
    <source>
        <strain evidence="3 4">DCY110</strain>
    </source>
</reference>
<feature type="domain" description="EamA" evidence="2">
    <location>
        <begin position="167"/>
        <end position="302"/>
    </location>
</feature>
<dbReference type="PANTHER" id="PTHR22911">
    <property type="entry name" value="ACYL-MALONYL CONDENSING ENZYME-RELATED"/>
    <property type="match status" value="1"/>
</dbReference>
<proteinExistence type="predicted"/>
<evidence type="ECO:0000313" key="3">
    <source>
        <dbReference type="EMBL" id="APW39286.1"/>
    </source>
</evidence>
<dbReference type="STRING" id="1842727.RD110_20410"/>
<organism evidence="3 4">
    <name type="scientific">Rhodoferax koreensis</name>
    <dbReference type="NCBI Taxonomy" id="1842727"/>
    <lineage>
        <taxon>Bacteria</taxon>
        <taxon>Pseudomonadati</taxon>
        <taxon>Pseudomonadota</taxon>
        <taxon>Betaproteobacteria</taxon>
        <taxon>Burkholderiales</taxon>
        <taxon>Comamonadaceae</taxon>
        <taxon>Rhodoferax</taxon>
    </lineage>
</organism>
<evidence type="ECO:0000256" key="1">
    <source>
        <dbReference type="SAM" id="Phobius"/>
    </source>
</evidence>
<dbReference type="Pfam" id="PF00892">
    <property type="entry name" value="EamA"/>
    <property type="match status" value="2"/>
</dbReference>
<feature type="transmembrane region" description="Helical" evidence="1">
    <location>
        <begin position="196"/>
        <end position="218"/>
    </location>
</feature>
<protein>
    <submittedName>
        <fullName evidence="3">EamA family transporter</fullName>
    </submittedName>
</protein>